<reference evidence="4" key="1">
    <citation type="submission" date="2017-02" db="UniProtKB">
        <authorList>
            <consortium name="WormBaseParasite"/>
        </authorList>
    </citation>
    <scope>IDENTIFICATION</scope>
</reference>
<evidence type="ECO:0000256" key="1">
    <source>
        <dbReference type="SAM" id="Coils"/>
    </source>
</evidence>
<dbReference type="AlphaFoldDB" id="A0A0M3IMF2"/>
<dbReference type="Pfam" id="PF25075">
    <property type="entry name" value="DUF7799"/>
    <property type="match status" value="1"/>
</dbReference>
<dbReference type="InterPro" id="IPR002017">
    <property type="entry name" value="Spectrin_repeat"/>
</dbReference>
<protein>
    <submittedName>
        <fullName evidence="4">Spectrin repeat-containing domain protein</fullName>
    </submittedName>
</protein>
<accession>A0A0M3IMF2</accession>
<evidence type="ECO:0000259" key="2">
    <source>
        <dbReference type="Pfam" id="PF25075"/>
    </source>
</evidence>
<keyword evidence="1" id="KW-0175">Coiled coil</keyword>
<dbReference type="Proteomes" id="UP000036681">
    <property type="component" value="Unplaced"/>
</dbReference>
<feature type="domain" description="DUF7799" evidence="2">
    <location>
        <begin position="107"/>
        <end position="218"/>
    </location>
</feature>
<dbReference type="Gene3D" id="1.20.58.60">
    <property type="match status" value="2"/>
</dbReference>
<evidence type="ECO:0000313" key="4">
    <source>
        <dbReference type="WBParaSite" id="ALUE_0001993001-mRNA-1"/>
    </source>
</evidence>
<name>A0A0M3IMF2_ASCLU</name>
<sequence length="392" mass="44711">MFTFSLVSIGYVSLRIDEMRPRMLDVGENAEQAANLLNIHEDLMRRLRSKEDQVEELLAKADNLVTQQQEPDVLVYEAMAESLGSAWKELNRQLQMRGYLLKEALKFYEYAQQHERLASRIKSALRSSMNTMSGGDRSNLMRQIQLDVNELIGVTAAAVDSGADIISQIRVLGAMTDNVEQAQETADACLLIEKTMLKMAVEWEQIEESWKNERIKLDAQIEESGAFLAQIDDIEKWLKDARIQLKTGYNTNSLMQQALMLNQLNAMEADMLNANAAMAGELAPLARQKAQVLIDEGRSIVHLDSSISRLVNELEQKLKQIERLAEERIRMASEQFMQELRRLESWLIDIAEPFLASHGRMGSNLIEANEFYTLHKNFASEFIVSFMRTKFA</sequence>
<proteinExistence type="predicted"/>
<organism evidence="3 4">
    <name type="scientific">Ascaris lumbricoides</name>
    <name type="common">Giant roundworm</name>
    <dbReference type="NCBI Taxonomy" id="6252"/>
    <lineage>
        <taxon>Eukaryota</taxon>
        <taxon>Metazoa</taxon>
        <taxon>Ecdysozoa</taxon>
        <taxon>Nematoda</taxon>
        <taxon>Chromadorea</taxon>
        <taxon>Rhabditida</taxon>
        <taxon>Spirurina</taxon>
        <taxon>Ascaridomorpha</taxon>
        <taxon>Ascaridoidea</taxon>
        <taxon>Ascarididae</taxon>
        <taxon>Ascaris</taxon>
    </lineage>
</organism>
<evidence type="ECO:0000313" key="3">
    <source>
        <dbReference type="Proteomes" id="UP000036681"/>
    </source>
</evidence>
<keyword evidence="3" id="KW-1185">Reference proteome</keyword>
<dbReference type="InterPro" id="IPR056701">
    <property type="entry name" value="DUF7799"/>
</dbReference>
<dbReference type="SUPFAM" id="SSF46966">
    <property type="entry name" value="Spectrin repeat"/>
    <property type="match status" value="1"/>
</dbReference>
<dbReference type="WBParaSite" id="ALUE_0001993001-mRNA-1">
    <property type="protein sequence ID" value="ALUE_0001993001-mRNA-1"/>
    <property type="gene ID" value="ALUE_0001993001"/>
</dbReference>
<feature type="coiled-coil region" evidence="1">
    <location>
        <begin position="307"/>
        <end position="334"/>
    </location>
</feature>
<dbReference type="Pfam" id="PF00435">
    <property type="entry name" value="Spectrin"/>
    <property type="match status" value="1"/>
</dbReference>
<feature type="coiled-coil region" evidence="1">
    <location>
        <begin position="30"/>
        <end position="67"/>
    </location>
</feature>